<reference evidence="6 7" key="1">
    <citation type="submission" date="2019-07" db="EMBL/GenBank/DDBJ databases">
        <title>Genomic Encyclopedia of Archaeal and Bacterial Type Strains, Phase II (KMG-II): from individual species to whole genera.</title>
        <authorList>
            <person name="Goeker M."/>
        </authorList>
    </citation>
    <scope>NUCLEOTIDE SEQUENCE [LARGE SCALE GENOMIC DNA]</scope>
    <source>
        <strain evidence="6 7">ATCC BAA-252</strain>
    </source>
</reference>
<dbReference type="SMART" id="SM01360">
    <property type="entry name" value="A2M"/>
    <property type="match status" value="1"/>
</dbReference>
<evidence type="ECO:0000313" key="6">
    <source>
        <dbReference type="EMBL" id="TWI92572.1"/>
    </source>
</evidence>
<dbReference type="Gene3D" id="2.60.40.1930">
    <property type="match status" value="1"/>
</dbReference>
<dbReference type="InterPro" id="IPR041203">
    <property type="entry name" value="Bact_A2M_MG5"/>
</dbReference>
<protein>
    <recommendedName>
        <fullName evidence="5">Apple domain-containing protein</fullName>
    </recommendedName>
</protein>
<dbReference type="Pfam" id="PF17962">
    <property type="entry name" value="bMG6"/>
    <property type="match status" value="1"/>
</dbReference>
<evidence type="ECO:0000256" key="2">
    <source>
        <dbReference type="ARBA" id="ARBA00022729"/>
    </source>
</evidence>
<dbReference type="Proteomes" id="UP000320593">
    <property type="component" value="Unassembled WGS sequence"/>
</dbReference>
<evidence type="ECO:0000259" key="5">
    <source>
        <dbReference type="PROSITE" id="PS50948"/>
    </source>
</evidence>
<dbReference type="InterPro" id="IPR011990">
    <property type="entry name" value="TPR-like_helical_dom_sf"/>
</dbReference>
<dbReference type="SUPFAM" id="SSF48239">
    <property type="entry name" value="Terpenoid cyclases/Protein prenyltransferases"/>
    <property type="match status" value="1"/>
</dbReference>
<dbReference type="Gene3D" id="3.50.4.10">
    <property type="entry name" value="Hepatocyte Growth Factor"/>
    <property type="match status" value="1"/>
</dbReference>
<dbReference type="Gene3D" id="1.25.40.10">
    <property type="entry name" value="Tetratricopeptide repeat domain"/>
    <property type="match status" value="1"/>
</dbReference>
<comment type="caution">
    <text evidence="6">The sequence shown here is derived from an EMBL/GenBank/DDBJ whole genome shotgun (WGS) entry which is preliminary data.</text>
</comment>
<evidence type="ECO:0000256" key="1">
    <source>
        <dbReference type="ARBA" id="ARBA00010556"/>
    </source>
</evidence>
<keyword evidence="2" id="KW-0732">Signal</keyword>
<dbReference type="EMBL" id="VLLF01000001">
    <property type="protein sequence ID" value="TWI92572.1"/>
    <property type="molecule type" value="Genomic_DNA"/>
</dbReference>
<dbReference type="PANTHER" id="PTHR40094">
    <property type="entry name" value="ALPHA-2-MACROGLOBULIN HOMOLOG"/>
    <property type="match status" value="1"/>
</dbReference>
<keyword evidence="4" id="KW-1015">Disulfide bond</keyword>
<dbReference type="InterPro" id="IPR002890">
    <property type="entry name" value="MG2"/>
</dbReference>
<sequence length="1840" mass="197552">MFISGLLRKNAQGTGLLAKSALPILLILMGLGVPTPSAAQDRRIVTIDDADFFGGDYRTVKDVDLEACKRVCLADQTCRAFTFNTSAGWCFLKANYGQLQGFQGAVAGRVVEVSQPRETQEADRKAEVAFLDSGLIDRAATYARRVGEQARLSGQTVDQLRRNGQEALAAKNAELAEQDFAGVLALEPEDFAAWSQLAEAQLAQNPQNWQDRQTKRDNAVSSAINAYMRAITESERVWSLELLSRALAKQDNWKPAIKSLRLALTLEDRTDLRRRYDQMIARHGFRIVSHEVDADTAAPRICLVFSDRLASAFDYGPYVSVQGPGTTAIEAEGNQVCIDGANHGARYEILARSGLPAADGEKLEKSASLSVYVRDRSPTVYFMGRSYVLPAGGDPTIPIVSVNTTEVEASIYRIGDRALAATIRDGKFLRQIGNYQSDQIEDDLGEKVWSGIVETENELNAEITTAIPISETGIELKPGIYAMTARSKLDIKDQWGPLATQWFLVSDLGLASYTGDNGLTVNVRSLTSAEGVVAAKVRLVAVSNEILGETETGSDGFARFEPGLLRGRGGMAPGLLVVETDTGDYSFLDLKKPSFDLSDRGVEGRPAPGPIDVFAWTDRGIYKASDTVHMQVLMRTAKAAAQSDLPMTIIVYRPDGVEHLRQVVQDSGLGGHFLDLELSATAQQGTWSFAVHLSPDDTALTQKTFMVEDYQPERVDFDLETEAAAFSRTGATSVSLTAAFLYGAPASGQSLEGDIIVRPSRALMRYPGYVFGLSDLESYPSRNGLPEGLTTDSSGALNFEVTLPDLPETTALYEGELVTRLVEAGGRYVERRLELPVAGDAPKIGIKPAFDGGVDEGGPAEFDVIVINAAGERISGDGLSWTLSQLDRRYQWYRTDGRWAYEPITLSRRVANGEVNVSAGQPARLSLPVEWGRYRLEILGEGAIPVATSTEFSAGWYSADASSETPDYLEVGLDKKTYQPGETALLRLTTQAPGIASISVLAGGLVSTQTVEVTGETAEIEIPVTQDWGAGAYVTASLYRPMDLAQSQMPARAIGLSWLQLDPQDRVLDIALSAPDRILPSTTLDVPVEISNLPDGADAYVTLAAVDIGILNLTGFETPDPDAWYFGQRRLGTDIRDLYGLLIDRTAGSRGRVRSGGDAGAMRLDAPPPEQEPVALFSGPVKLDGAGKATVSFEIPEFNGAIRLMAVAWSADGVGHSEADVEVRSPVVITASGPSVLAPGDSTRVLFDIDNVDGPEGSYSLEIVEDGPVAAASLTADAAQFSLGAGGRQQISLPVSTRAGLGSGEVTALLTAPDGEIYSETLRFDVRDPSPNVVRRSSFALNQGESLLLDSNITAGLRPETAKITLTTGGAARIDVAGLLEALDRYPYGCTEQTTSRALPLLYLNEVAEAAGLGQDAAIRERVTEAIGNVLANQSAGGTFGLWNSYGGGDLWLDAYIADFLTRALEQGYRVAETAFSSALDNLENRVAYTTDVNDGGEGVAYALYVLARNGRASMGDLRYYIDAQLDAFGTPLAKAQLGAAIALYGEGERAQIAFSDAVASLGLRPDNGTYSDYGSALRDGAGVLTYAASTPDAGAFREPATRYVRDAQQNRSHFSTQDMAWMLLAADGLNTAAADDAVTINGETETGRLIWDFTGEQIANEQVRAENTGQAAADMLVSVSGQPLTPEPEVGRDYAIERTLYDLEGTPLPSSSVPLNTRIAVVVTVRALSDTPGRLMIVDRIPAGLAIDNPRLVRSGDLGGLDFLATIDQPEHAVFKADRFEVAVDETRSGGDEMHFAYLARAVTPGDYLHPAASVEDMYRPDRRANTATGRMTILDRDR</sequence>
<gene>
    <name evidence="6" type="ORF">JM93_00114</name>
</gene>
<dbReference type="CDD" id="cd01100">
    <property type="entry name" value="APPLE_Factor_XI_like"/>
    <property type="match status" value="1"/>
</dbReference>
<evidence type="ECO:0000313" key="7">
    <source>
        <dbReference type="Proteomes" id="UP000320593"/>
    </source>
</evidence>
<evidence type="ECO:0000256" key="4">
    <source>
        <dbReference type="ARBA" id="ARBA00023157"/>
    </source>
</evidence>
<dbReference type="InterPro" id="IPR003609">
    <property type="entry name" value="Pan_app"/>
</dbReference>
<dbReference type="PANTHER" id="PTHR40094:SF1">
    <property type="entry name" value="UBIQUITIN DOMAIN-CONTAINING PROTEIN"/>
    <property type="match status" value="1"/>
</dbReference>
<dbReference type="GO" id="GO:0004866">
    <property type="term" value="F:endopeptidase inhibitor activity"/>
    <property type="evidence" value="ECO:0007669"/>
    <property type="project" value="InterPro"/>
</dbReference>
<dbReference type="Pfam" id="PF07703">
    <property type="entry name" value="A2M_BRD"/>
    <property type="match status" value="1"/>
</dbReference>
<dbReference type="SUPFAM" id="SSF57414">
    <property type="entry name" value="Hairpin loop containing domain-like"/>
    <property type="match status" value="1"/>
</dbReference>
<dbReference type="GO" id="GO:0005576">
    <property type="term" value="C:extracellular region"/>
    <property type="evidence" value="ECO:0007669"/>
    <property type="project" value="InterPro"/>
</dbReference>
<dbReference type="SUPFAM" id="SSF48452">
    <property type="entry name" value="TPR-like"/>
    <property type="match status" value="1"/>
</dbReference>
<keyword evidence="7" id="KW-1185">Reference proteome</keyword>
<dbReference type="InterPro" id="IPR041462">
    <property type="entry name" value="Bact_A2M_MG6"/>
</dbReference>
<dbReference type="InterPro" id="IPR049120">
    <property type="entry name" value="A2M_bMG2"/>
</dbReference>
<keyword evidence="3" id="KW-0677">Repeat</keyword>
<accession>A0A562TG82</accession>
<organism evidence="6 7">
    <name type="scientific">Roseibium hamelinense</name>
    <dbReference type="NCBI Taxonomy" id="150831"/>
    <lineage>
        <taxon>Bacteria</taxon>
        <taxon>Pseudomonadati</taxon>
        <taxon>Pseudomonadota</taxon>
        <taxon>Alphaproteobacteria</taxon>
        <taxon>Hyphomicrobiales</taxon>
        <taxon>Stappiaceae</taxon>
        <taxon>Roseibium</taxon>
    </lineage>
</organism>
<dbReference type="Pfam" id="PF17973">
    <property type="entry name" value="bMG10"/>
    <property type="match status" value="1"/>
</dbReference>
<name>A0A562TG82_9HYPH</name>
<dbReference type="InterPro" id="IPR041246">
    <property type="entry name" value="Bact_MG10"/>
</dbReference>
<dbReference type="Pfam" id="PF00207">
    <property type="entry name" value="A2M"/>
    <property type="match status" value="1"/>
</dbReference>
<dbReference type="Pfam" id="PF21142">
    <property type="entry name" value="A2M_bMG2"/>
    <property type="match status" value="1"/>
</dbReference>
<evidence type="ECO:0000256" key="3">
    <source>
        <dbReference type="ARBA" id="ARBA00022737"/>
    </source>
</evidence>
<dbReference type="Pfam" id="PF01835">
    <property type="entry name" value="MG2"/>
    <property type="match status" value="1"/>
</dbReference>
<dbReference type="PROSITE" id="PS50948">
    <property type="entry name" value="PAN"/>
    <property type="match status" value="1"/>
</dbReference>
<dbReference type="GO" id="GO:0006508">
    <property type="term" value="P:proteolysis"/>
    <property type="evidence" value="ECO:0007669"/>
    <property type="project" value="InterPro"/>
</dbReference>
<dbReference type="InterPro" id="IPR047565">
    <property type="entry name" value="Alpha-macroglob_thiol-ester_cl"/>
</dbReference>
<dbReference type="PIRSF" id="PIRSF038980">
    <property type="entry name" value="A2M_bac"/>
    <property type="match status" value="1"/>
</dbReference>
<feature type="domain" description="Apple" evidence="5">
    <location>
        <begin position="39"/>
        <end position="106"/>
    </location>
</feature>
<dbReference type="InterPro" id="IPR011625">
    <property type="entry name" value="A2M_N_BRD"/>
</dbReference>
<dbReference type="SMART" id="SM01419">
    <property type="entry name" value="Thiol-ester_cl"/>
    <property type="match status" value="1"/>
</dbReference>
<dbReference type="InterPro" id="IPR026284">
    <property type="entry name" value="A2MG_proteobact"/>
</dbReference>
<dbReference type="InterPro" id="IPR051802">
    <property type="entry name" value="YfhM-like"/>
</dbReference>
<dbReference type="SMART" id="SM01359">
    <property type="entry name" value="A2M_N_2"/>
    <property type="match status" value="1"/>
</dbReference>
<dbReference type="InterPro" id="IPR000177">
    <property type="entry name" value="Apple"/>
</dbReference>
<proteinExistence type="inferred from homology"/>
<dbReference type="InterPro" id="IPR008930">
    <property type="entry name" value="Terpenoid_cyclase/PrenylTrfase"/>
</dbReference>
<dbReference type="Gene3D" id="1.50.10.20">
    <property type="match status" value="1"/>
</dbReference>
<dbReference type="CDD" id="cd02891">
    <property type="entry name" value="A2M_like"/>
    <property type="match status" value="1"/>
</dbReference>
<dbReference type="InterPro" id="IPR021868">
    <property type="entry name" value="Alpha_2_Macroglob_MG3"/>
</dbReference>
<dbReference type="Pfam" id="PF17972">
    <property type="entry name" value="bMG5"/>
    <property type="match status" value="1"/>
</dbReference>
<comment type="similarity">
    <text evidence="1">Belongs to the protease inhibitor I39 (alpha-2-macroglobulin) family. Bacterial alpha-2-macroglobulin subfamily.</text>
</comment>
<dbReference type="RefSeq" id="WP_155197513.1">
    <property type="nucleotide sequence ID" value="NZ_SMLY01000068.1"/>
</dbReference>
<dbReference type="Pfam" id="PF11974">
    <property type="entry name" value="bMG3"/>
    <property type="match status" value="1"/>
</dbReference>
<dbReference type="InterPro" id="IPR001599">
    <property type="entry name" value="Macroglobln_a2"/>
</dbReference>
<dbReference type="SMART" id="SM00223">
    <property type="entry name" value="APPLE"/>
    <property type="match status" value="1"/>
</dbReference>
<dbReference type="Pfam" id="PF14295">
    <property type="entry name" value="PAN_4"/>
    <property type="match status" value="1"/>
</dbReference>